<organism evidence="8 9">
    <name type="scientific">Maribacter dokdonensis</name>
    <dbReference type="NCBI Taxonomy" id="320912"/>
    <lineage>
        <taxon>Bacteria</taxon>
        <taxon>Pseudomonadati</taxon>
        <taxon>Bacteroidota</taxon>
        <taxon>Flavobacteriia</taxon>
        <taxon>Flavobacteriales</taxon>
        <taxon>Flavobacteriaceae</taxon>
        <taxon>Maribacter</taxon>
    </lineage>
</organism>
<dbReference type="Gene3D" id="3.40.30.10">
    <property type="entry name" value="Glutaredoxin"/>
    <property type="match status" value="1"/>
</dbReference>
<proteinExistence type="inferred from homology"/>
<evidence type="ECO:0000256" key="4">
    <source>
        <dbReference type="ARBA" id="ARBA00023157"/>
    </source>
</evidence>
<comment type="similarity">
    <text evidence="6">Belongs to the peroxiredoxin family. Tpx subfamily.</text>
</comment>
<feature type="active site" description="Cysteine sulfenic acid (-SOH) intermediate" evidence="6">
    <location>
        <position position="60"/>
    </location>
</feature>
<dbReference type="PANTHER" id="PTHR43110">
    <property type="entry name" value="THIOL PEROXIDASE"/>
    <property type="match status" value="1"/>
</dbReference>
<dbReference type="EMBL" id="FNTB01000001">
    <property type="protein sequence ID" value="SEC25052.1"/>
    <property type="molecule type" value="Genomic_DNA"/>
</dbReference>
<dbReference type="PROSITE" id="PS01265">
    <property type="entry name" value="TPX"/>
    <property type="match status" value="1"/>
</dbReference>
<dbReference type="CDD" id="cd03014">
    <property type="entry name" value="PRX_Atyp2cys"/>
    <property type="match status" value="1"/>
</dbReference>
<protein>
    <recommendedName>
        <fullName evidence="6">Thiol peroxidase</fullName>
        <shortName evidence="6">Tpx</shortName>
        <ecNumber evidence="6">1.11.1.24</ecNumber>
    </recommendedName>
    <alternativeName>
        <fullName evidence="6">Peroxiredoxin tpx</fullName>
        <shortName evidence="6">Prx</shortName>
    </alternativeName>
    <alternativeName>
        <fullName evidence="6">Thioredoxin peroxidase</fullName>
    </alternativeName>
    <alternativeName>
        <fullName evidence="6">Thioredoxin-dependent peroxiredoxin</fullName>
    </alternativeName>
</protein>
<evidence type="ECO:0000313" key="9">
    <source>
        <dbReference type="Proteomes" id="UP000183038"/>
    </source>
</evidence>
<comment type="miscellaneous">
    <text evidence="6">The active site is a conserved redox-active cysteine residue, the peroxidatic cysteine (C(P)), which makes the nucleophilic attack on the peroxide substrate. The peroxide oxidizes the C(P)-SH to cysteine sulfenic acid (C(P)-SOH), which then reacts with another cysteine residue, the resolving cysteine (C(R)), to form a disulfide bridge. The disulfide is subsequently reduced by an appropriate electron donor to complete the catalytic cycle. In this atypical 2-Cys peroxiredoxin, C(R) is present in the same subunit to form an intramolecular disulfide. The disulfide is subsequently reduced by thioredoxin.</text>
</comment>
<dbReference type="SUPFAM" id="SSF52833">
    <property type="entry name" value="Thioredoxin-like"/>
    <property type="match status" value="1"/>
</dbReference>
<feature type="domain" description="Thioredoxin" evidence="7">
    <location>
        <begin position="18"/>
        <end position="167"/>
    </location>
</feature>
<dbReference type="PROSITE" id="PS51352">
    <property type="entry name" value="THIOREDOXIN_2"/>
    <property type="match status" value="1"/>
</dbReference>
<accession>A0A1H4QZK4</accession>
<evidence type="ECO:0000256" key="3">
    <source>
        <dbReference type="ARBA" id="ARBA00023002"/>
    </source>
</evidence>
<keyword evidence="2 6" id="KW-0049">Antioxidant</keyword>
<reference evidence="8 9" key="1">
    <citation type="submission" date="2016-10" db="EMBL/GenBank/DDBJ databases">
        <authorList>
            <person name="de Groot N.N."/>
        </authorList>
    </citation>
    <scope>NUCLEOTIDE SEQUENCE [LARGE SCALE GENOMIC DNA]</scope>
    <source>
        <strain evidence="8 9">MAR_2009_71</strain>
    </source>
</reference>
<dbReference type="NCBIfam" id="NF001808">
    <property type="entry name" value="PRK00522.1"/>
    <property type="match status" value="1"/>
</dbReference>
<keyword evidence="3 6" id="KW-0560">Oxidoreductase</keyword>
<dbReference type="Pfam" id="PF08534">
    <property type="entry name" value="Redoxin"/>
    <property type="match status" value="1"/>
</dbReference>
<comment type="subunit">
    <text evidence="6">Homodimer.</text>
</comment>
<dbReference type="PANTHER" id="PTHR43110:SF1">
    <property type="entry name" value="THIOL PEROXIDASE"/>
    <property type="match status" value="1"/>
</dbReference>
<dbReference type="InterPro" id="IPR013766">
    <property type="entry name" value="Thioredoxin_domain"/>
</dbReference>
<dbReference type="HAMAP" id="MF_00269">
    <property type="entry name" value="Tpx"/>
    <property type="match status" value="1"/>
</dbReference>
<dbReference type="RefSeq" id="WP_074673469.1">
    <property type="nucleotide sequence ID" value="NZ_CAJQES010000082.1"/>
</dbReference>
<evidence type="ECO:0000256" key="2">
    <source>
        <dbReference type="ARBA" id="ARBA00022862"/>
    </source>
</evidence>
<comment type="catalytic activity">
    <reaction evidence="6">
        <text>a hydroperoxide + [thioredoxin]-dithiol = an alcohol + [thioredoxin]-disulfide + H2O</text>
        <dbReference type="Rhea" id="RHEA:62620"/>
        <dbReference type="Rhea" id="RHEA-COMP:10698"/>
        <dbReference type="Rhea" id="RHEA-COMP:10700"/>
        <dbReference type="ChEBI" id="CHEBI:15377"/>
        <dbReference type="ChEBI" id="CHEBI:29950"/>
        <dbReference type="ChEBI" id="CHEBI:30879"/>
        <dbReference type="ChEBI" id="CHEBI:35924"/>
        <dbReference type="ChEBI" id="CHEBI:50058"/>
        <dbReference type="EC" id="1.11.1.24"/>
    </reaction>
</comment>
<keyword evidence="4 6" id="KW-1015">Disulfide bond</keyword>
<dbReference type="Proteomes" id="UP000183038">
    <property type="component" value="Unassembled WGS sequence"/>
</dbReference>
<sequence length="168" mass="18169">MASVTLKGNEIHTIGTLPDNGSKAPEFELTKNDLSTVKLSDYEGSRVVLNIFPSVDTGTCAQSVRQFNQEAAELDNTIVLCISKDLPFAQARFCGAEGIENVEMLSDFKDGNFGKGYNVAFSDGPLAPLLSRAVVVVDEKGNVIYTEQVAETTEEPNYKAALEALMNQ</sequence>
<dbReference type="InterPro" id="IPR013740">
    <property type="entry name" value="Redoxin"/>
</dbReference>
<dbReference type="GO" id="GO:0008379">
    <property type="term" value="F:thioredoxin peroxidase activity"/>
    <property type="evidence" value="ECO:0007669"/>
    <property type="project" value="UniProtKB-UniRule"/>
</dbReference>
<evidence type="ECO:0000256" key="1">
    <source>
        <dbReference type="ARBA" id="ARBA00022559"/>
    </source>
</evidence>
<dbReference type="OrthoDB" id="9781543at2"/>
<evidence type="ECO:0000313" key="8">
    <source>
        <dbReference type="EMBL" id="SEC25052.1"/>
    </source>
</evidence>
<dbReference type="InterPro" id="IPR036249">
    <property type="entry name" value="Thioredoxin-like_sf"/>
</dbReference>
<dbReference type="InterPro" id="IPR050455">
    <property type="entry name" value="Tpx_Peroxidase_subfamily"/>
</dbReference>
<feature type="disulfide bond" description="Redox-active" evidence="6">
    <location>
        <begin position="60"/>
        <end position="94"/>
    </location>
</feature>
<evidence type="ECO:0000256" key="6">
    <source>
        <dbReference type="HAMAP-Rule" id="MF_00269"/>
    </source>
</evidence>
<keyword evidence="5 6" id="KW-0676">Redox-active center</keyword>
<name>A0A1H4QZK4_9FLAO</name>
<comment type="function">
    <text evidence="6">Thiol-specific peroxidase that catalyzes the reduction of hydrogen peroxide and organic hydroperoxides to water and alcohols, respectively. Plays a role in cell protection against oxidative stress by detoxifying peroxides.</text>
</comment>
<dbReference type="EC" id="1.11.1.24" evidence="6"/>
<dbReference type="InterPro" id="IPR018219">
    <property type="entry name" value="Tpx_CS"/>
</dbReference>
<evidence type="ECO:0000259" key="7">
    <source>
        <dbReference type="PROSITE" id="PS51352"/>
    </source>
</evidence>
<dbReference type="AlphaFoldDB" id="A0A1H4QZK4"/>
<dbReference type="InterPro" id="IPR002065">
    <property type="entry name" value="TPX"/>
</dbReference>
<gene>
    <name evidence="6" type="primary">tpx</name>
    <name evidence="8" type="ORF">SAMN05192540_2720</name>
</gene>
<keyword evidence="1 6" id="KW-0575">Peroxidase</keyword>
<evidence type="ECO:0000256" key="5">
    <source>
        <dbReference type="ARBA" id="ARBA00023284"/>
    </source>
</evidence>